<evidence type="ECO:0000256" key="2">
    <source>
        <dbReference type="ARBA" id="ARBA00011068"/>
    </source>
</evidence>
<dbReference type="VEuPathDB" id="VectorBase:GPAI028889"/>
<evidence type="ECO:0000256" key="4">
    <source>
        <dbReference type="ARBA" id="ARBA00022729"/>
    </source>
</evidence>
<dbReference type="PANTHER" id="PTHR17600:SF2">
    <property type="entry name" value="LRP CHAPERONE MESD"/>
    <property type="match status" value="1"/>
</dbReference>
<dbReference type="GO" id="GO:0016055">
    <property type="term" value="P:Wnt signaling pathway"/>
    <property type="evidence" value="ECO:0007669"/>
    <property type="project" value="UniProtKB-KW"/>
</dbReference>
<evidence type="ECO:0000256" key="6">
    <source>
        <dbReference type="ARBA" id="ARBA00023186"/>
    </source>
</evidence>
<dbReference type="FunFam" id="3.30.70.260:FF:000031">
    <property type="entry name" value="LDLR chaperone MESD"/>
    <property type="match status" value="1"/>
</dbReference>
<keyword evidence="5" id="KW-0256">Endoplasmic reticulum</keyword>
<name>A0A1A9ZYF5_GLOPL</name>
<evidence type="ECO:0000313" key="7">
    <source>
        <dbReference type="EnsemblMetazoa" id="GPAI028889-PA"/>
    </source>
</evidence>
<keyword evidence="4" id="KW-0732">Signal</keyword>
<dbReference type="InterPro" id="IPR019330">
    <property type="entry name" value="MESD"/>
</dbReference>
<evidence type="ECO:0000313" key="8">
    <source>
        <dbReference type="Proteomes" id="UP000092445"/>
    </source>
</evidence>
<comment type="similarity">
    <text evidence="2">Belongs to the MESD family.</text>
</comment>
<dbReference type="Gene3D" id="6.10.250.640">
    <property type="match status" value="1"/>
</dbReference>
<organism evidence="7 8">
    <name type="scientific">Glossina pallidipes</name>
    <name type="common">Tsetse fly</name>
    <dbReference type="NCBI Taxonomy" id="7398"/>
    <lineage>
        <taxon>Eukaryota</taxon>
        <taxon>Metazoa</taxon>
        <taxon>Ecdysozoa</taxon>
        <taxon>Arthropoda</taxon>
        <taxon>Hexapoda</taxon>
        <taxon>Insecta</taxon>
        <taxon>Pterygota</taxon>
        <taxon>Neoptera</taxon>
        <taxon>Endopterygota</taxon>
        <taxon>Diptera</taxon>
        <taxon>Brachycera</taxon>
        <taxon>Muscomorpha</taxon>
        <taxon>Hippoboscoidea</taxon>
        <taxon>Glossinidae</taxon>
        <taxon>Glossina</taxon>
    </lineage>
</organism>
<dbReference type="AlphaFoldDB" id="A0A1A9ZYF5"/>
<dbReference type="Proteomes" id="UP000092445">
    <property type="component" value="Unassembled WGS sequence"/>
</dbReference>
<reference evidence="7" key="2">
    <citation type="submission" date="2020-05" db="UniProtKB">
        <authorList>
            <consortium name="EnsemblMetazoa"/>
        </authorList>
    </citation>
    <scope>IDENTIFICATION</scope>
    <source>
        <strain evidence="7">IAEA</strain>
    </source>
</reference>
<evidence type="ECO:0008006" key="9">
    <source>
        <dbReference type="Google" id="ProtNLM"/>
    </source>
</evidence>
<evidence type="ECO:0000256" key="3">
    <source>
        <dbReference type="ARBA" id="ARBA00022687"/>
    </source>
</evidence>
<dbReference type="Pfam" id="PF10185">
    <property type="entry name" value="Mesd"/>
    <property type="match status" value="1"/>
</dbReference>
<dbReference type="PANTHER" id="PTHR17600">
    <property type="entry name" value="MESODERM DEVELOPMENT CANDIDATE 2"/>
    <property type="match status" value="1"/>
</dbReference>
<dbReference type="EnsemblMetazoa" id="GPAI028889-RA">
    <property type="protein sequence ID" value="GPAI028889-PA"/>
    <property type="gene ID" value="GPAI028889"/>
</dbReference>
<accession>A0A1A9ZYF5</accession>
<protein>
    <recommendedName>
        <fullName evidence="9">LDLR chaperone boca</fullName>
    </recommendedName>
</protein>
<dbReference type="GO" id="GO:0006457">
    <property type="term" value="P:protein folding"/>
    <property type="evidence" value="ECO:0007669"/>
    <property type="project" value="InterPro"/>
</dbReference>
<comment type="subcellular location">
    <subcellularLocation>
        <location evidence="1">Endoplasmic reticulum</location>
    </subcellularLocation>
</comment>
<reference evidence="8" key="1">
    <citation type="submission" date="2014-03" db="EMBL/GenBank/DDBJ databases">
        <authorList>
            <person name="Aksoy S."/>
            <person name="Warren W."/>
            <person name="Wilson R.K."/>
        </authorList>
    </citation>
    <scope>NUCLEOTIDE SEQUENCE [LARGE SCALE GENOMIC DNA]</scope>
    <source>
        <strain evidence="8">IAEA</strain>
    </source>
</reference>
<proteinExistence type="inferred from homology"/>
<dbReference type="GO" id="GO:0005783">
    <property type="term" value="C:endoplasmic reticulum"/>
    <property type="evidence" value="ECO:0007669"/>
    <property type="project" value="UniProtKB-SubCell"/>
</dbReference>
<keyword evidence="3" id="KW-0879">Wnt signaling pathway</keyword>
<sequence length="202" mass="23381">MTITCSFKNSNLILIAFHSRASRTDQLAIQLGPTTYSKKFKENEKPNWAKKDLRDFSDADMERLLEQWEEDEEPLEPDELPEHLRVPPQIDLSKLNTANPEDILKSSKKGRTLMTFVSVDGNPTREEAETITKLWQSGLWNNHIQAERYMVDDDRAIFLFKDGSQAWEAKDFLIQQERCKGVTIENKEYAGTFGQNAQKQEL</sequence>
<keyword evidence="8" id="KW-1185">Reference proteome</keyword>
<dbReference type="Gene3D" id="3.30.70.260">
    <property type="match status" value="1"/>
</dbReference>
<keyword evidence="6" id="KW-0143">Chaperone</keyword>
<evidence type="ECO:0000256" key="1">
    <source>
        <dbReference type="ARBA" id="ARBA00004240"/>
    </source>
</evidence>
<dbReference type="STRING" id="7398.A0A1A9ZYF5"/>
<evidence type="ECO:0000256" key="5">
    <source>
        <dbReference type="ARBA" id="ARBA00022824"/>
    </source>
</evidence>